<sequence length="344" mass="39515">MRMRNFVMRRSTRKKTAEGKRSNGRGKRWIAPLILAFGVLLFSAEAYAWGVGMHMMHGSTLLQNLQWLAGSLVPVLRAFPRDFLYGCVSADIFIGKGSKYHADHCHNWSTARRLLQQADDPRLQSFACGYIAHLAADIIAHNVYVPNQLYLTSSTTRLGHIYWELRADEFADQKYWKQVLDILSGANDQSDRFVQEIVKKDLVSFDMKKKLFTHAVKLYDLGKRQQAVSLVSRNSRWDVPQQYVQSLNRKCLNLIVNVLNHPEDSICYRYDPIGSQRLAEAKRLRQFSKRIHRKEPTDYIFDPPAEIESFFCCHAHSDESASVGALRSDSVGHIHLNREPLHPS</sequence>
<evidence type="ECO:0000313" key="3">
    <source>
        <dbReference type="EMBL" id="NKE72488.1"/>
    </source>
</evidence>
<dbReference type="InterPro" id="IPR029002">
    <property type="entry name" value="PLPC/GPLD1"/>
</dbReference>
<dbReference type="EMBL" id="VTOW01000003">
    <property type="protein sequence ID" value="NKE72488.1"/>
    <property type="molecule type" value="Genomic_DNA"/>
</dbReference>
<evidence type="ECO:0000256" key="1">
    <source>
        <dbReference type="SAM" id="MobiDB-lite"/>
    </source>
</evidence>
<dbReference type="Proteomes" id="UP000534783">
    <property type="component" value="Unassembled WGS sequence"/>
</dbReference>
<gene>
    <name evidence="3" type="ORF">MNODULE_17190</name>
</gene>
<organism evidence="3 4">
    <name type="scientific">Candidatus Manganitrophus noduliformans</name>
    <dbReference type="NCBI Taxonomy" id="2606439"/>
    <lineage>
        <taxon>Bacteria</taxon>
        <taxon>Pseudomonadati</taxon>
        <taxon>Nitrospirota</taxon>
        <taxon>Nitrospiria</taxon>
        <taxon>Candidatus Troglogloeales</taxon>
        <taxon>Candidatus Manganitrophaceae</taxon>
        <taxon>Candidatus Manganitrophus</taxon>
    </lineage>
</organism>
<evidence type="ECO:0000313" key="4">
    <source>
        <dbReference type="Proteomes" id="UP000534783"/>
    </source>
</evidence>
<dbReference type="Pfam" id="PF00882">
    <property type="entry name" value="Zn_dep_PLPC"/>
    <property type="match status" value="1"/>
</dbReference>
<reference evidence="3 4" key="1">
    <citation type="journal article" date="2020" name="Nature">
        <title>Bacterial chemolithoautotrophy via manganese oxidation.</title>
        <authorList>
            <person name="Yu H."/>
            <person name="Leadbetter J.R."/>
        </authorList>
    </citation>
    <scope>NUCLEOTIDE SEQUENCE [LARGE SCALE GENOMIC DNA]</scope>
    <source>
        <strain evidence="3 4">Mn-1</strain>
    </source>
</reference>
<comment type="caution">
    <text evidence="3">The sequence shown here is derived from an EMBL/GenBank/DDBJ whole genome shotgun (WGS) entry which is preliminary data.</text>
</comment>
<protein>
    <submittedName>
        <fullName evidence="3">Zinc dependent phospholipase C family protein</fullName>
    </submittedName>
</protein>
<feature type="domain" description="Phospholipase C/D" evidence="2">
    <location>
        <begin position="53"/>
        <end position="208"/>
    </location>
</feature>
<dbReference type="AlphaFoldDB" id="A0A7X6ICB2"/>
<proteinExistence type="predicted"/>
<feature type="region of interest" description="Disordered" evidence="1">
    <location>
        <begin position="1"/>
        <end position="24"/>
    </location>
</feature>
<accession>A0A7X6ICB2</accession>
<name>A0A7X6ICB2_9BACT</name>
<keyword evidence="4" id="KW-1185">Reference proteome</keyword>
<evidence type="ECO:0000259" key="2">
    <source>
        <dbReference type="Pfam" id="PF00882"/>
    </source>
</evidence>